<evidence type="ECO:0000313" key="4">
    <source>
        <dbReference type="EMBL" id="GGX74999.1"/>
    </source>
</evidence>
<organism evidence="4 5">
    <name type="scientific">Streptomyces hiroshimensis</name>
    <dbReference type="NCBI Taxonomy" id="66424"/>
    <lineage>
        <taxon>Bacteria</taxon>
        <taxon>Bacillati</taxon>
        <taxon>Actinomycetota</taxon>
        <taxon>Actinomycetes</taxon>
        <taxon>Kitasatosporales</taxon>
        <taxon>Streptomycetaceae</taxon>
        <taxon>Streptomyces</taxon>
    </lineage>
</organism>
<dbReference type="Proteomes" id="UP000659223">
    <property type="component" value="Unassembled WGS sequence"/>
</dbReference>
<comment type="similarity">
    <text evidence="3">Belongs to the arginase family.</text>
</comment>
<dbReference type="RefSeq" id="WP_190021320.1">
    <property type="nucleotide sequence ID" value="NZ_BMUT01000003.1"/>
</dbReference>
<evidence type="ECO:0000256" key="1">
    <source>
        <dbReference type="ARBA" id="ARBA00022723"/>
    </source>
</evidence>
<reference evidence="5" key="1">
    <citation type="journal article" date="2019" name="Int. J. Syst. Evol. Microbiol.">
        <title>The Global Catalogue of Microorganisms (GCM) 10K type strain sequencing project: providing services to taxonomists for standard genome sequencing and annotation.</title>
        <authorList>
            <consortium name="The Broad Institute Genomics Platform"/>
            <consortium name="The Broad Institute Genome Sequencing Center for Infectious Disease"/>
            <person name="Wu L."/>
            <person name="Ma J."/>
        </authorList>
    </citation>
    <scope>NUCLEOTIDE SEQUENCE [LARGE SCALE GENOMIC DNA]</scope>
    <source>
        <strain evidence="5">JCM 4586</strain>
    </source>
</reference>
<dbReference type="SUPFAM" id="SSF52768">
    <property type="entry name" value="Arginase/deacetylase"/>
    <property type="match status" value="1"/>
</dbReference>
<evidence type="ECO:0000256" key="2">
    <source>
        <dbReference type="ARBA" id="ARBA00022801"/>
    </source>
</evidence>
<dbReference type="Pfam" id="PF00491">
    <property type="entry name" value="Arginase"/>
    <property type="match status" value="1"/>
</dbReference>
<evidence type="ECO:0000313" key="5">
    <source>
        <dbReference type="Proteomes" id="UP000659223"/>
    </source>
</evidence>
<dbReference type="EMBL" id="BMUT01000003">
    <property type="protein sequence ID" value="GGX74999.1"/>
    <property type="molecule type" value="Genomic_DNA"/>
</dbReference>
<dbReference type="PRINTS" id="PR00116">
    <property type="entry name" value="ARGINASE"/>
</dbReference>
<dbReference type="PROSITE" id="PS51409">
    <property type="entry name" value="ARGINASE_2"/>
    <property type="match status" value="1"/>
</dbReference>
<gene>
    <name evidence="4" type="primary">speB</name>
    <name evidence="4" type="ORF">GCM10010324_20470</name>
</gene>
<keyword evidence="5" id="KW-1185">Reference proteome</keyword>
<dbReference type="PANTHER" id="PTHR11358">
    <property type="entry name" value="ARGINASE/AGMATINASE"/>
    <property type="match status" value="1"/>
</dbReference>
<proteinExistence type="inferred from homology"/>
<protein>
    <submittedName>
        <fullName evidence="4">Agmatinase</fullName>
    </submittedName>
</protein>
<dbReference type="InterPro" id="IPR023696">
    <property type="entry name" value="Ureohydrolase_dom_sf"/>
</dbReference>
<accession>A0ABQ2Y9F3</accession>
<evidence type="ECO:0000256" key="3">
    <source>
        <dbReference type="PROSITE-ProRule" id="PRU00742"/>
    </source>
</evidence>
<keyword evidence="2" id="KW-0378">Hydrolase</keyword>
<comment type="caution">
    <text evidence="4">The sequence shown here is derived from an EMBL/GenBank/DDBJ whole genome shotgun (WGS) entry which is preliminary data.</text>
</comment>
<keyword evidence="1" id="KW-0479">Metal-binding</keyword>
<dbReference type="PANTHER" id="PTHR11358:SF26">
    <property type="entry name" value="GUANIDINO ACID HYDROLASE, MITOCHONDRIAL"/>
    <property type="match status" value="1"/>
</dbReference>
<name>A0ABQ2Y9F3_9ACTN</name>
<dbReference type="InterPro" id="IPR006035">
    <property type="entry name" value="Ureohydrolase"/>
</dbReference>
<dbReference type="Gene3D" id="3.40.800.10">
    <property type="entry name" value="Ureohydrolase domain"/>
    <property type="match status" value="1"/>
</dbReference>
<sequence>MTRPPDLPDLPDFEALQHSVKPEDFAADPLPGWAGVATLFGSPAVAATGIDAGTDGWVAAGIPYDATASSRPGAAEGPRAIRQASLVFSSYLTSLGEWRMLDTRSGGTFRYRAPRVADAGDLHVYPTDTVRTFQAVAAETRRLSRAARRLVLLNGDHSVTFPAFAGFRAGRLDNGARRVGFVNIDHHFDFGNWSTLHGPLYHGSNSRRISELTGMHPEDIAFVGVGDVTKYDQFRDLLDRGFHVVPGARIMKDGAAEALRPVVEGLGERCDTVYVSLDIDVLDSAVATGTGHVTMGGIGTGHLLDVYEALRALPVEAVDVAEVAPRYDPSGSTAQIAARLLFEFLFRTDCEPPEFAPWADTAPDGPREER</sequence>